<dbReference type="AlphaFoldDB" id="U6RBU7"/>
<dbReference type="RefSeq" id="WP_005943819.1">
    <property type="nucleotide sequence ID" value="NZ_KB890331.1"/>
</dbReference>
<dbReference type="InterPro" id="IPR019734">
    <property type="entry name" value="TPR_rpt"/>
</dbReference>
<evidence type="ECO:0000256" key="1">
    <source>
        <dbReference type="PROSITE-ProRule" id="PRU00339"/>
    </source>
</evidence>
<dbReference type="OrthoDB" id="1113019at2"/>
<reference evidence="3 4" key="1">
    <citation type="submission" date="2013-04" db="EMBL/GenBank/DDBJ databases">
        <title>The Genome Sequence of Bacteroides massiliensis DSM 17679.</title>
        <authorList>
            <consortium name="The Broad Institute Genomics Platform"/>
            <person name="Earl A."/>
            <person name="Ward D."/>
            <person name="Feldgarden M."/>
            <person name="Gevers D."/>
            <person name="Martens E."/>
            <person name="Fenner L."/>
            <person name="Roux V."/>
            <person name="Mallet M.N."/>
            <person name="Raoult D."/>
            <person name="Walker B."/>
            <person name="Young S."/>
            <person name="Zeng Q."/>
            <person name="Gargeya S."/>
            <person name="Fitzgerald M."/>
            <person name="Haas B."/>
            <person name="Abouelleil A."/>
            <person name="Allen A.W."/>
            <person name="Alvarado L."/>
            <person name="Arachchi H.M."/>
            <person name="Berlin A.M."/>
            <person name="Chapman S.B."/>
            <person name="Gainer-Dewar J."/>
            <person name="Goldberg J."/>
            <person name="Griggs A."/>
            <person name="Gujja S."/>
            <person name="Hansen M."/>
            <person name="Howarth C."/>
            <person name="Imamovic A."/>
            <person name="Ireland A."/>
            <person name="Larimer J."/>
            <person name="McCowan C."/>
            <person name="Murphy C."/>
            <person name="Pearson M."/>
            <person name="Poon T.W."/>
            <person name="Priest M."/>
            <person name="Roberts A."/>
            <person name="Saif S."/>
            <person name="Shea T."/>
            <person name="Sisk P."/>
            <person name="Sykes S."/>
            <person name="Wortman J."/>
            <person name="Nusbaum C."/>
            <person name="Birren B."/>
        </authorList>
    </citation>
    <scope>NUCLEOTIDE SEQUENCE [LARGE SCALE GENOMIC DNA]</scope>
    <source>
        <strain evidence="4">B84634 / Timone 84634 / DSM 17679 / JCM 13223</strain>
    </source>
</reference>
<dbReference type="EMBL" id="AQHY01000039">
    <property type="protein sequence ID" value="EOA52658.1"/>
    <property type="molecule type" value="Genomic_DNA"/>
</dbReference>
<keyword evidence="2" id="KW-1133">Transmembrane helix</keyword>
<dbReference type="eggNOG" id="COG0457">
    <property type="taxonomic scope" value="Bacteria"/>
</dbReference>
<dbReference type="PANTHER" id="PTHR10098">
    <property type="entry name" value="RAPSYN-RELATED"/>
    <property type="match status" value="1"/>
</dbReference>
<dbReference type="Proteomes" id="UP000017831">
    <property type="component" value="Unassembled WGS sequence"/>
</dbReference>
<evidence type="ECO:0000313" key="4">
    <source>
        <dbReference type="Proteomes" id="UP000017831"/>
    </source>
</evidence>
<dbReference type="STRING" id="1121098.HMPREF1534_03309"/>
<name>U6RBU7_9BACT</name>
<dbReference type="InterPro" id="IPR011990">
    <property type="entry name" value="TPR-like_helical_dom_sf"/>
</dbReference>
<accession>U6RBU7</accession>
<comment type="caution">
    <text evidence="3">The sequence shown here is derived from an EMBL/GenBank/DDBJ whole genome shotgun (WGS) entry which is preliminary data.</text>
</comment>
<dbReference type="PATRIC" id="fig|1121098.3.peg.3353"/>
<gene>
    <name evidence="3" type="ORF">HMPREF1534_03309</name>
</gene>
<protein>
    <submittedName>
        <fullName evidence="3">Uncharacterized protein</fullName>
    </submittedName>
</protein>
<proteinExistence type="predicted"/>
<dbReference type="Pfam" id="PF13181">
    <property type="entry name" value="TPR_8"/>
    <property type="match status" value="1"/>
</dbReference>
<dbReference type="PROSITE" id="PS50005">
    <property type="entry name" value="TPR"/>
    <property type="match status" value="1"/>
</dbReference>
<feature type="transmembrane region" description="Helical" evidence="2">
    <location>
        <begin position="356"/>
        <end position="378"/>
    </location>
</feature>
<keyword evidence="2" id="KW-0812">Transmembrane</keyword>
<evidence type="ECO:0000256" key="2">
    <source>
        <dbReference type="SAM" id="Phobius"/>
    </source>
</evidence>
<dbReference type="HOGENOM" id="CLU_030491_4_0_10"/>
<keyword evidence="4" id="KW-1185">Reference proteome</keyword>
<dbReference type="SMART" id="SM00028">
    <property type="entry name" value="TPR"/>
    <property type="match status" value="3"/>
</dbReference>
<dbReference type="GeneID" id="60060837"/>
<dbReference type="Gene3D" id="1.25.40.10">
    <property type="entry name" value="Tetratricopeptide repeat domain"/>
    <property type="match status" value="1"/>
</dbReference>
<organism evidence="3 4">
    <name type="scientific">Phocaeicola massiliensis B84634 = Timone 84634 = DSM 17679 = JCM 13223</name>
    <dbReference type="NCBI Taxonomy" id="1121098"/>
    <lineage>
        <taxon>Bacteria</taxon>
        <taxon>Pseudomonadati</taxon>
        <taxon>Bacteroidota</taxon>
        <taxon>Bacteroidia</taxon>
        <taxon>Bacteroidales</taxon>
        <taxon>Bacteroidaceae</taxon>
        <taxon>Phocaeicola</taxon>
    </lineage>
</organism>
<dbReference type="PANTHER" id="PTHR10098:SF108">
    <property type="entry name" value="TETRATRICOPEPTIDE REPEAT PROTEIN 28"/>
    <property type="match status" value="1"/>
</dbReference>
<feature type="repeat" description="TPR" evidence="1">
    <location>
        <begin position="142"/>
        <end position="175"/>
    </location>
</feature>
<dbReference type="PROSITE" id="PS51257">
    <property type="entry name" value="PROKAR_LIPOPROTEIN"/>
    <property type="match status" value="1"/>
</dbReference>
<keyword evidence="1" id="KW-0802">TPR repeat</keyword>
<dbReference type="SUPFAM" id="SSF48452">
    <property type="entry name" value="TPR-like"/>
    <property type="match status" value="1"/>
</dbReference>
<keyword evidence="2" id="KW-0472">Membrane</keyword>
<sequence length="539" mass="62494">MRKTILILLSILTFYGCRYNVPPSVKEALSTAEAYMEENPDSALHILQNISHPENLRSQARADYALLYTQACDKTHLLPPTDSLVQTAVNYYKKEKNSINAAKSYFYLGRLKRNLRQDTLAIKMLLTALKKMPKNNKSKLLMQIYFDLGAIYKKQNLYNKAMDMYRECYAVTKALDDSSLLFFPCRELAQTHLLKHKSDSALSYYQQALTISQKFQNNYWEANILNDISKVYLHEGDTLKANNTIDFAIRKDSSATNISLKGQLLYYGNQMDSARFYLKKSCLSGNLYSKTTGYLYLYKVEKKAGNHSAAYAYNDSFNIYRDSIIKIQQHQKIEELSTQYALAIQRKEIEAENRNIYYVITICLIVLLLGAFAVCQYLKKRKKDKELKQEKLNSLDQTQTISTFLKEKVGEEIQLPETATKFKQDILRNGIRAFRASQWGKNLETVEKTIVPGNYIKLSEQESLYKELKLHFNDFIACLNQIYPDMSKEDIYFCILSALKYKSRTIVYCMKTPAGALRTRKSRLKKNMAEETFRIIFNK</sequence>
<evidence type="ECO:0000313" key="3">
    <source>
        <dbReference type="EMBL" id="EOA52658.1"/>
    </source>
</evidence>